<name>E6X2M9_NITSE</name>
<reference evidence="3" key="2">
    <citation type="submission" date="2011-01" db="EMBL/GenBank/DDBJ databases">
        <title>The complete genome of Nitratifractor salsuginis DSM 16511.</title>
        <authorList>
            <consortium name="US DOE Joint Genome Institute (JGI-PGF)"/>
            <person name="Lucas S."/>
            <person name="Copeland A."/>
            <person name="Lapidus A."/>
            <person name="Bruce D."/>
            <person name="Goodwin L."/>
            <person name="Pitluck S."/>
            <person name="Kyrpides N."/>
            <person name="Mavromatis K."/>
            <person name="Ivanova N."/>
            <person name="Mikhailova N."/>
            <person name="Zeytun A."/>
            <person name="Detter J.C."/>
            <person name="Tapia R."/>
            <person name="Han C."/>
            <person name="Land M."/>
            <person name="Hauser L."/>
            <person name="Markowitz V."/>
            <person name="Cheng J.-F."/>
            <person name="Hugenholtz P."/>
            <person name="Woyke T."/>
            <person name="Wu D."/>
            <person name="Tindall B."/>
            <person name="Schuetze A."/>
            <person name="Brambilla E."/>
            <person name="Klenk H.-P."/>
            <person name="Eisen J.A."/>
        </authorList>
    </citation>
    <scope>NUCLEOTIDE SEQUENCE [LARGE SCALE GENOMIC DNA]</scope>
    <source>
        <strain evidence="3">DSM 16511 / JCM 12458 / E9I37-1</strain>
    </source>
</reference>
<accession>E6X2M9</accession>
<dbReference type="OrthoDB" id="5333428at2"/>
<dbReference type="HOGENOM" id="CLU_784889_0_0_7"/>
<reference evidence="2 3" key="1">
    <citation type="journal article" date="2011" name="Stand. Genomic Sci.">
        <title>Complete genome sequence of Nitratifractor salsuginis type strain (E9I37-1).</title>
        <authorList>
            <person name="Anderson I."/>
            <person name="Sikorski J."/>
            <person name="Zeytun A."/>
            <person name="Nolan M."/>
            <person name="Lapidus A."/>
            <person name="Lucas S."/>
            <person name="Hammon N."/>
            <person name="Deshpande S."/>
            <person name="Cheng J.F."/>
            <person name="Tapia R."/>
            <person name="Han C."/>
            <person name="Goodwin L."/>
            <person name="Pitluck S."/>
            <person name="Liolios K."/>
            <person name="Pagani I."/>
            <person name="Ivanova N."/>
            <person name="Huntemann M."/>
            <person name="Mavromatis K."/>
            <person name="Ovchinikova G."/>
            <person name="Pati A."/>
            <person name="Chen A."/>
            <person name="Palaniappan K."/>
            <person name="Land M."/>
            <person name="Hauser L."/>
            <person name="Brambilla E.M."/>
            <person name="Ngatchou-Djao O.D."/>
            <person name="Rohde M."/>
            <person name="Tindall B.J."/>
            <person name="Goker M."/>
            <person name="Detter J.C."/>
            <person name="Woyke T."/>
            <person name="Bristow J."/>
            <person name="Eisen J.A."/>
            <person name="Markowitz V."/>
            <person name="Hugenholtz P."/>
            <person name="Klenk H.P."/>
            <person name="Kyrpides N.C."/>
        </authorList>
    </citation>
    <scope>NUCLEOTIDE SEQUENCE [LARGE SCALE GENOMIC DNA]</scope>
    <source>
        <strain evidence="3">DSM 16511 / JCM 12458 / E9I37-1</strain>
    </source>
</reference>
<evidence type="ECO:0000256" key="1">
    <source>
        <dbReference type="SAM" id="Phobius"/>
    </source>
</evidence>
<feature type="transmembrane region" description="Helical" evidence="1">
    <location>
        <begin position="258"/>
        <end position="283"/>
    </location>
</feature>
<dbReference type="eggNOG" id="COG0457">
    <property type="taxonomic scope" value="Bacteria"/>
</dbReference>
<evidence type="ECO:0000313" key="2">
    <source>
        <dbReference type="EMBL" id="ADV46095.1"/>
    </source>
</evidence>
<proteinExistence type="predicted"/>
<dbReference type="PANTHER" id="PTHR40940">
    <property type="entry name" value="PROTEIN BATD-RELATED"/>
    <property type="match status" value="1"/>
</dbReference>
<keyword evidence="1" id="KW-1133">Transmembrane helix</keyword>
<keyword evidence="1" id="KW-0472">Membrane</keyword>
<dbReference type="KEGG" id="nsa:Nitsa_0833"/>
<evidence type="ECO:0000313" key="3">
    <source>
        <dbReference type="Proteomes" id="UP000008633"/>
    </source>
</evidence>
<dbReference type="EMBL" id="CP002452">
    <property type="protein sequence ID" value="ADV46095.1"/>
    <property type="molecule type" value="Genomic_DNA"/>
</dbReference>
<dbReference type="InterPro" id="IPR025738">
    <property type="entry name" value="BatD"/>
</dbReference>
<organism evidence="2 3">
    <name type="scientific">Nitratifractor salsuginis (strain DSM 16511 / JCM 12458 / E9I37-1)</name>
    <dbReference type="NCBI Taxonomy" id="749222"/>
    <lineage>
        <taxon>Bacteria</taxon>
        <taxon>Pseudomonadati</taxon>
        <taxon>Campylobacterota</taxon>
        <taxon>Epsilonproteobacteria</taxon>
        <taxon>Campylobacterales</taxon>
        <taxon>Sulfurovaceae</taxon>
        <taxon>Nitratifractor</taxon>
    </lineage>
</organism>
<dbReference type="Proteomes" id="UP000008633">
    <property type="component" value="Chromosome"/>
</dbReference>
<dbReference type="STRING" id="749222.Nitsa_0833"/>
<dbReference type="RefSeq" id="WP_013553789.1">
    <property type="nucleotide sequence ID" value="NC_014935.1"/>
</dbReference>
<gene>
    <name evidence="2" type="ordered locus">Nitsa_0833</name>
</gene>
<keyword evidence="1" id="KW-0812">Transmembrane</keyword>
<protein>
    <recommendedName>
        <fullName evidence="4">Oxygen tolerance</fullName>
    </recommendedName>
</protein>
<sequence>MKMIDRVWLLLCLPWLLWGAVGMDLRLSKNTLYLGEPAVVTLRLGITPDTRVDRVRIVAPHSEAFEIRKLDEKKPRIEGGEIRREYRYLLTPLRLGSLSLPPFKAELTWQDPKTYLYTVHSYKTKPLKLTVREVPGGLNPVGDLHLQLTSDRNATQAYEPVHLELVISGEGNLEYLNPFSLRIPGATVYPSAPKLATRPTKEGYQKTFTQRFTVIADHEIHVPPVRLLYFNTNTGIPETLQSPSLTIEVGNPAARRELWLRIALLLGGVLLGAAVMGLWMGYLRDRIGGVRLRPWMSDRELYRQLLPYSDDPKARELLEKLEARLYRGEKEAIDYQEVQRLLRRLRSKRGESV</sequence>
<keyword evidence="3" id="KW-1185">Reference proteome</keyword>
<dbReference type="AlphaFoldDB" id="E6X2M9"/>
<dbReference type="Pfam" id="PF13584">
    <property type="entry name" value="BatD"/>
    <property type="match status" value="1"/>
</dbReference>
<dbReference type="PANTHER" id="PTHR40940:SF2">
    <property type="entry name" value="BATD"/>
    <property type="match status" value="1"/>
</dbReference>
<evidence type="ECO:0008006" key="4">
    <source>
        <dbReference type="Google" id="ProtNLM"/>
    </source>
</evidence>